<dbReference type="InterPro" id="IPR011284">
    <property type="entry name" value="3oxo_ACP_reduc"/>
</dbReference>
<keyword evidence="5" id="KW-0444">Lipid biosynthesis</keyword>
<keyword evidence="5" id="KW-0276">Fatty acid metabolism</keyword>
<organism evidence="7 8">
    <name type="scientific">Methyloceanibacter caenitepidi</name>
    <dbReference type="NCBI Taxonomy" id="1384459"/>
    <lineage>
        <taxon>Bacteria</taxon>
        <taxon>Pseudomonadati</taxon>
        <taxon>Pseudomonadota</taxon>
        <taxon>Alphaproteobacteria</taxon>
        <taxon>Hyphomicrobiales</taxon>
        <taxon>Hyphomicrobiaceae</taxon>
        <taxon>Methyloceanibacter</taxon>
    </lineage>
</organism>
<dbReference type="GO" id="GO:0051287">
    <property type="term" value="F:NAD binding"/>
    <property type="evidence" value="ECO:0007669"/>
    <property type="project" value="UniProtKB-UniRule"/>
</dbReference>
<comment type="function">
    <text evidence="5">Catalyzes the NADPH-dependent reduction of beta-ketoacyl-ACP substrates to beta-hydroxyacyl-ACP products, the first reductive step in the elongation cycle of fatty acid biosynthesis.</text>
</comment>
<evidence type="ECO:0000256" key="2">
    <source>
        <dbReference type="ARBA" id="ARBA00023002"/>
    </source>
</evidence>
<dbReference type="EC" id="1.1.1.100" evidence="5"/>
<gene>
    <name evidence="7" type="ORF">GL4_2165</name>
</gene>
<feature type="binding site" evidence="4">
    <location>
        <begin position="152"/>
        <end position="156"/>
    </location>
    <ligand>
        <name>NADP(+)</name>
        <dbReference type="ChEBI" id="CHEBI:58349"/>
    </ligand>
</feature>
<dbReference type="InterPro" id="IPR020904">
    <property type="entry name" value="Sc_DH/Rdtase_CS"/>
</dbReference>
<dbReference type="HOGENOM" id="CLU_010194_1_3_5"/>
<dbReference type="UniPathway" id="UPA00094"/>
<evidence type="ECO:0000256" key="4">
    <source>
        <dbReference type="PIRSR" id="PIRSR611284-2"/>
    </source>
</evidence>
<dbReference type="GO" id="GO:0006633">
    <property type="term" value="P:fatty acid biosynthetic process"/>
    <property type="evidence" value="ECO:0007669"/>
    <property type="project" value="UniProtKB-UniPathway"/>
</dbReference>
<keyword evidence="5" id="KW-0275">Fatty acid biosynthesis</keyword>
<feature type="domain" description="Ketoreductase" evidence="6">
    <location>
        <begin position="7"/>
        <end position="183"/>
    </location>
</feature>
<protein>
    <recommendedName>
        <fullName evidence="5">3-oxoacyl-[acyl-carrier-protein] reductase</fullName>
        <ecNumber evidence="5">1.1.1.100</ecNumber>
    </recommendedName>
</protein>
<evidence type="ECO:0000259" key="6">
    <source>
        <dbReference type="SMART" id="SM00822"/>
    </source>
</evidence>
<dbReference type="InterPro" id="IPR036291">
    <property type="entry name" value="NAD(P)-bd_dom_sf"/>
</dbReference>
<keyword evidence="8" id="KW-1185">Reference proteome</keyword>
<dbReference type="SMART" id="SM00822">
    <property type="entry name" value="PKS_KR"/>
    <property type="match status" value="1"/>
</dbReference>
<dbReference type="NCBIfam" id="NF009466">
    <property type="entry name" value="PRK12826.1-2"/>
    <property type="match status" value="1"/>
</dbReference>
<dbReference type="Pfam" id="PF13561">
    <property type="entry name" value="adh_short_C2"/>
    <property type="match status" value="1"/>
</dbReference>
<dbReference type="NCBIfam" id="NF005559">
    <property type="entry name" value="PRK07231.1"/>
    <property type="match status" value="1"/>
</dbReference>
<dbReference type="Proteomes" id="UP000031643">
    <property type="component" value="Chromosome"/>
</dbReference>
<dbReference type="PRINTS" id="PR00080">
    <property type="entry name" value="SDRFAMILY"/>
</dbReference>
<keyword evidence="4 5" id="KW-0521">NADP</keyword>
<dbReference type="FunFam" id="3.40.50.720:FF:000173">
    <property type="entry name" value="3-oxoacyl-[acyl-carrier protein] reductase"/>
    <property type="match status" value="1"/>
</dbReference>
<evidence type="ECO:0000256" key="3">
    <source>
        <dbReference type="PIRSR" id="PIRSR611284-1"/>
    </source>
</evidence>
<dbReference type="InterPro" id="IPR050259">
    <property type="entry name" value="SDR"/>
</dbReference>
<keyword evidence="2 5" id="KW-0560">Oxidoreductase</keyword>
<dbReference type="PRINTS" id="PR00081">
    <property type="entry name" value="GDHRDH"/>
</dbReference>
<dbReference type="RefSeq" id="WP_045367291.1">
    <property type="nucleotide sequence ID" value="NZ_AP014648.1"/>
</dbReference>
<proteinExistence type="inferred from homology"/>
<evidence type="ECO:0000313" key="8">
    <source>
        <dbReference type="Proteomes" id="UP000031643"/>
    </source>
</evidence>
<comment type="pathway">
    <text evidence="5">Lipid metabolism; fatty acid biosynthesis.</text>
</comment>
<dbReference type="STRING" id="1384459.GL4_2165"/>
<name>A0A0A8K3S9_9HYPH</name>
<dbReference type="InterPro" id="IPR002347">
    <property type="entry name" value="SDR_fam"/>
</dbReference>
<feature type="active site" description="Proton acceptor" evidence="3">
    <location>
        <position position="152"/>
    </location>
</feature>
<dbReference type="KEGG" id="mcg:GL4_2165"/>
<dbReference type="PANTHER" id="PTHR42879">
    <property type="entry name" value="3-OXOACYL-(ACYL-CARRIER-PROTEIN) REDUCTASE"/>
    <property type="match status" value="1"/>
</dbReference>
<reference evidence="7 8" key="1">
    <citation type="submission" date="2014-09" db="EMBL/GenBank/DDBJ databases">
        <title>Genome sequencing of Methyloceanibacter caenitepidi Gela4.</title>
        <authorList>
            <person name="Takeuchi M."/>
            <person name="Susumu S."/>
            <person name="Kamagata Y."/>
            <person name="Oshima K."/>
            <person name="Hattori M."/>
            <person name="Iwasaki W."/>
        </authorList>
    </citation>
    <scope>NUCLEOTIDE SEQUENCE [LARGE SCALE GENOMIC DNA]</scope>
    <source>
        <strain evidence="7 8">Gela4</strain>
    </source>
</reference>
<dbReference type="InterPro" id="IPR057326">
    <property type="entry name" value="KR_dom"/>
</dbReference>
<comment type="subunit">
    <text evidence="5">Homotetramer.</text>
</comment>
<evidence type="ECO:0000313" key="7">
    <source>
        <dbReference type="EMBL" id="BAQ17608.1"/>
    </source>
</evidence>
<feature type="binding site" evidence="4">
    <location>
        <position position="38"/>
    </location>
    <ligand>
        <name>NADP(+)</name>
        <dbReference type="ChEBI" id="CHEBI:58349"/>
    </ligand>
</feature>
<accession>A0A0A8K3S9</accession>
<evidence type="ECO:0000256" key="5">
    <source>
        <dbReference type="RuleBase" id="RU366074"/>
    </source>
</evidence>
<sequence>MFDLSGKAALVTGATGGIGGAIAKALHDQGATVAISGTNAAKLEKLAGELGDRVFVLPCDLRDRTAVAALADDAEKALGQVDILVNNAGITKDNLFMRMKDEEWDDVLSVNLTSVFTLTRGVLRGMMRRRGGRIVNIASISGVLGNPGQGNYAASKAGLVGMTKSLAREVAARGITANCIAPGFISTPMTDALTEKQTEAIAAAIPAQVFGKPEDVAAAVVFFSSDEASYVTGETMHVNGGMIMV</sequence>
<comment type="catalytic activity">
    <reaction evidence="5">
        <text>a (3R)-hydroxyacyl-[ACP] + NADP(+) = a 3-oxoacyl-[ACP] + NADPH + H(+)</text>
        <dbReference type="Rhea" id="RHEA:17397"/>
        <dbReference type="Rhea" id="RHEA-COMP:9916"/>
        <dbReference type="Rhea" id="RHEA-COMP:9945"/>
        <dbReference type="ChEBI" id="CHEBI:15378"/>
        <dbReference type="ChEBI" id="CHEBI:57783"/>
        <dbReference type="ChEBI" id="CHEBI:58349"/>
        <dbReference type="ChEBI" id="CHEBI:78776"/>
        <dbReference type="ChEBI" id="CHEBI:78827"/>
        <dbReference type="EC" id="1.1.1.100"/>
    </reaction>
</comment>
<feature type="binding site" evidence="4">
    <location>
        <position position="87"/>
    </location>
    <ligand>
        <name>NADP(+)</name>
        <dbReference type="ChEBI" id="CHEBI:58349"/>
    </ligand>
</feature>
<dbReference type="NCBIfam" id="TIGR01830">
    <property type="entry name" value="3oxo_ACP_reduc"/>
    <property type="match status" value="1"/>
</dbReference>
<dbReference type="EMBL" id="AP014648">
    <property type="protein sequence ID" value="BAQ17608.1"/>
    <property type="molecule type" value="Genomic_DNA"/>
</dbReference>
<keyword evidence="5" id="KW-0443">Lipid metabolism</keyword>
<feature type="binding site" evidence="4">
    <location>
        <position position="185"/>
    </location>
    <ligand>
        <name>NADP(+)</name>
        <dbReference type="ChEBI" id="CHEBI:58349"/>
    </ligand>
</feature>
<dbReference type="PANTHER" id="PTHR42879:SF2">
    <property type="entry name" value="3-OXOACYL-[ACYL-CARRIER-PROTEIN] REDUCTASE FABG"/>
    <property type="match status" value="1"/>
</dbReference>
<evidence type="ECO:0000256" key="1">
    <source>
        <dbReference type="ARBA" id="ARBA00006484"/>
    </source>
</evidence>
<dbReference type="PROSITE" id="PS00061">
    <property type="entry name" value="ADH_SHORT"/>
    <property type="match status" value="1"/>
</dbReference>
<comment type="similarity">
    <text evidence="1 5">Belongs to the short-chain dehydrogenases/reductases (SDR) family.</text>
</comment>
<dbReference type="GO" id="GO:0004316">
    <property type="term" value="F:3-oxoacyl-[acyl-carrier-protein] reductase (NADPH) activity"/>
    <property type="evidence" value="ECO:0007669"/>
    <property type="project" value="UniProtKB-UniRule"/>
</dbReference>
<dbReference type="AlphaFoldDB" id="A0A0A8K3S9"/>
<dbReference type="OrthoDB" id="9804774at2"/>
<dbReference type="Gene3D" id="3.40.50.720">
    <property type="entry name" value="NAD(P)-binding Rossmann-like Domain"/>
    <property type="match status" value="1"/>
</dbReference>
<dbReference type="SUPFAM" id="SSF51735">
    <property type="entry name" value="NAD(P)-binding Rossmann-fold domains"/>
    <property type="match status" value="1"/>
</dbReference>